<evidence type="ECO:0000313" key="7">
    <source>
        <dbReference type="EMBL" id="KAK3727836.1"/>
    </source>
</evidence>
<dbReference type="InterPro" id="IPR017452">
    <property type="entry name" value="GPCR_Rhodpsn_7TM"/>
</dbReference>
<feature type="transmembrane region" description="Helical" evidence="5">
    <location>
        <begin position="35"/>
        <end position="58"/>
    </location>
</feature>
<keyword evidence="2 5" id="KW-0812">Transmembrane</keyword>
<gene>
    <name evidence="7" type="ORF">RRG08_016037</name>
</gene>
<evidence type="ECO:0000256" key="1">
    <source>
        <dbReference type="ARBA" id="ARBA00004370"/>
    </source>
</evidence>
<feature type="transmembrane region" description="Helical" evidence="5">
    <location>
        <begin position="65"/>
        <end position="86"/>
    </location>
</feature>
<feature type="domain" description="G-protein coupled receptors family 1 profile" evidence="6">
    <location>
        <begin position="50"/>
        <end position="321"/>
    </location>
</feature>
<dbReference type="PROSITE" id="PS50262">
    <property type="entry name" value="G_PROTEIN_RECEP_F1_2"/>
    <property type="match status" value="1"/>
</dbReference>
<evidence type="ECO:0000256" key="3">
    <source>
        <dbReference type="ARBA" id="ARBA00022989"/>
    </source>
</evidence>
<feature type="transmembrane region" description="Helical" evidence="5">
    <location>
        <begin position="222"/>
        <end position="244"/>
    </location>
</feature>
<dbReference type="EMBL" id="JAWDGP010007228">
    <property type="protein sequence ID" value="KAK3727836.1"/>
    <property type="molecule type" value="Genomic_DNA"/>
</dbReference>
<evidence type="ECO:0000256" key="2">
    <source>
        <dbReference type="ARBA" id="ARBA00022692"/>
    </source>
</evidence>
<evidence type="ECO:0000256" key="5">
    <source>
        <dbReference type="SAM" id="Phobius"/>
    </source>
</evidence>
<dbReference type="GO" id="GO:0016020">
    <property type="term" value="C:membrane"/>
    <property type="evidence" value="ECO:0007669"/>
    <property type="project" value="UniProtKB-SubCell"/>
</dbReference>
<feature type="transmembrane region" description="Helical" evidence="5">
    <location>
        <begin position="122"/>
        <end position="142"/>
    </location>
</feature>
<keyword evidence="4 5" id="KW-0472">Membrane</keyword>
<proteinExistence type="predicted"/>
<keyword evidence="3 5" id="KW-1133">Transmembrane helix</keyword>
<name>A0AAE0XZT9_9GAST</name>
<evidence type="ECO:0000313" key="8">
    <source>
        <dbReference type="Proteomes" id="UP001283361"/>
    </source>
</evidence>
<protein>
    <recommendedName>
        <fullName evidence="6">G-protein coupled receptors family 1 profile domain-containing protein</fullName>
    </recommendedName>
</protein>
<evidence type="ECO:0000259" key="6">
    <source>
        <dbReference type="PROSITE" id="PS50262"/>
    </source>
</evidence>
<dbReference type="Gene3D" id="1.20.1070.10">
    <property type="entry name" value="Rhodopsin 7-helix transmembrane proteins"/>
    <property type="match status" value="1"/>
</dbReference>
<feature type="transmembrane region" description="Helical" evidence="5">
    <location>
        <begin position="154"/>
        <end position="173"/>
    </location>
</feature>
<comment type="caution">
    <text evidence="7">The sequence shown here is derived from an EMBL/GenBank/DDBJ whole genome shotgun (WGS) entry which is preliminary data.</text>
</comment>
<dbReference type="Proteomes" id="UP001283361">
    <property type="component" value="Unassembled WGS sequence"/>
</dbReference>
<dbReference type="PANTHER" id="PTHR46641:SF2">
    <property type="entry name" value="FMRFAMIDE RECEPTOR"/>
    <property type="match status" value="1"/>
</dbReference>
<dbReference type="InterPro" id="IPR000276">
    <property type="entry name" value="GPCR_Rhodpsn"/>
</dbReference>
<dbReference type="AlphaFoldDB" id="A0AAE0XZT9"/>
<evidence type="ECO:0000256" key="4">
    <source>
        <dbReference type="ARBA" id="ARBA00023136"/>
    </source>
</evidence>
<dbReference type="PANTHER" id="PTHR46641">
    <property type="entry name" value="FMRFAMIDE RECEPTOR-RELATED"/>
    <property type="match status" value="1"/>
</dbReference>
<comment type="subcellular location">
    <subcellularLocation>
        <location evidence="1">Membrane</location>
    </subcellularLocation>
</comment>
<reference evidence="7" key="1">
    <citation type="journal article" date="2023" name="G3 (Bethesda)">
        <title>A reference genome for the long-term kleptoplast-retaining sea slug Elysia crispata morphotype clarki.</title>
        <authorList>
            <person name="Eastman K.E."/>
            <person name="Pendleton A.L."/>
            <person name="Shaikh M.A."/>
            <person name="Suttiyut T."/>
            <person name="Ogas R."/>
            <person name="Tomko P."/>
            <person name="Gavelis G."/>
            <person name="Widhalm J.R."/>
            <person name="Wisecaver J.H."/>
        </authorList>
    </citation>
    <scope>NUCLEOTIDE SEQUENCE</scope>
    <source>
        <strain evidence="7">ECLA1</strain>
    </source>
</reference>
<dbReference type="GO" id="GO:0004930">
    <property type="term" value="F:G protein-coupled receptor activity"/>
    <property type="evidence" value="ECO:0007669"/>
    <property type="project" value="InterPro"/>
</dbReference>
<feature type="transmembrane region" description="Helical" evidence="5">
    <location>
        <begin position="265"/>
        <end position="285"/>
    </location>
</feature>
<keyword evidence="8" id="KW-1185">Reference proteome</keyword>
<sequence length="348" mass="38673">MNPSALGGPGGNFSFFYYRPGFSASDLILLKFSQIMTTLTLTVYCCGTVSNTAIILVLLKGGFKLTTNICFFALAIVDFLVSASWIPKLLNFQSVFGYHGSFIVLRISRAYLQPLGEALQTVGSWITAIVAMERLCCIMFPLKVRLIFTRTSSVCLILAGVAYETIVMSVFFYGNSIRERAINIYTQQNRTVANYEEYSARYEYGSDIQVRASMAGSFGPNYGLYGLIIIETVVLVIVFTRSVRARAVLVANQGTTKMSTKEVRLIKSVIAVCVIYIVTCSPQNVFGTLLRVNIQAADGRLFWPLTYFARSLNHVMNIFAYLSMNAHFRAQFRSLFCFCCPGGLPATK</sequence>
<dbReference type="SUPFAM" id="SSF81321">
    <property type="entry name" value="Family A G protein-coupled receptor-like"/>
    <property type="match status" value="1"/>
</dbReference>
<feature type="transmembrane region" description="Helical" evidence="5">
    <location>
        <begin position="305"/>
        <end position="324"/>
    </location>
</feature>
<dbReference type="PRINTS" id="PR00237">
    <property type="entry name" value="GPCRRHODOPSN"/>
</dbReference>
<accession>A0AAE0XZT9</accession>
<organism evidence="7 8">
    <name type="scientific">Elysia crispata</name>
    <name type="common">lettuce slug</name>
    <dbReference type="NCBI Taxonomy" id="231223"/>
    <lineage>
        <taxon>Eukaryota</taxon>
        <taxon>Metazoa</taxon>
        <taxon>Spiralia</taxon>
        <taxon>Lophotrochozoa</taxon>
        <taxon>Mollusca</taxon>
        <taxon>Gastropoda</taxon>
        <taxon>Heterobranchia</taxon>
        <taxon>Euthyneura</taxon>
        <taxon>Panpulmonata</taxon>
        <taxon>Sacoglossa</taxon>
        <taxon>Placobranchoidea</taxon>
        <taxon>Plakobranchidae</taxon>
        <taxon>Elysia</taxon>
    </lineage>
</organism>
<dbReference type="InterPro" id="IPR052954">
    <property type="entry name" value="GPCR-Ligand_Int"/>
</dbReference>